<evidence type="ECO:0000256" key="5">
    <source>
        <dbReference type="ARBA" id="ARBA00022741"/>
    </source>
</evidence>
<dbReference type="InterPro" id="IPR042485">
    <property type="entry name" value="T7SS_EccB_R3"/>
</dbReference>
<keyword evidence="8 10" id="KW-1133">Transmembrane helix</keyword>
<evidence type="ECO:0000256" key="3">
    <source>
        <dbReference type="ARBA" id="ARBA00022475"/>
    </source>
</evidence>
<reference evidence="11 12" key="1">
    <citation type="submission" date="2020-08" db="EMBL/GenBank/DDBJ databases">
        <title>Sequencing the genomes of 1000 actinobacteria strains.</title>
        <authorList>
            <person name="Klenk H.-P."/>
        </authorList>
    </citation>
    <scope>NUCLEOTIDE SEQUENCE [LARGE SCALE GENOMIC DNA]</scope>
    <source>
        <strain evidence="11 12">DSM 45362</strain>
    </source>
</reference>
<evidence type="ECO:0000256" key="2">
    <source>
        <dbReference type="ARBA" id="ARBA00008149"/>
    </source>
</evidence>
<keyword evidence="5" id="KW-0547">Nucleotide-binding</keyword>
<dbReference type="Gene3D" id="2.40.50.910">
    <property type="entry name" value="Type VII secretion system EccB, repeat 3 domain"/>
    <property type="match status" value="1"/>
</dbReference>
<evidence type="ECO:0000256" key="8">
    <source>
        <dbReference type="ARBA" id="ARBA00022989"/>
    </source>
</evidence>
<accession>A0A841BIW4</accession>
<comment type="subcellular location">
    <subcellularLocation>
        <location evidence="1">Cell membrane</location>
        <topology evidence="1">Single-pass membrane protein</topology>
    </subcellularLocation>
</comment>
<evidence type="ECO:0000256" key="9">
    <source>
        <dbReference type="ARBA" id="ARBA00023136"/>
    </source>
</evidence>
<dbReference type="EMBL" id="JACHMN010000001">
    <property type="protein sequence ID" value="MBB5867555.1"/>
    <property type="molecule type" value="Genomic_DNA"/>
</dbReference>
<dbReference type="Gene3D" id="3.30.2390.20">
    <property type="entry name" value="Type VII secretion system EccB, repeat 1 domain"/>
    <property type="match status" value="1"/>
</dbReference>
<sequence length="465" mass="47292">MLTRRDLIHSRQYLRQRYLCAIVSHRADPLDWAGRNAGSAAFAGVMILVIALAGTAVLGKIFPGGSSAWNKCDAVIVERETGTKYVCGLQPDTLHPVLNFASAALIKGTTKQVTAARSSLTWPRGPMVGIPDAPDNLPGAGGLLVGAWNLCSVLRDDGSGTARPASVVLVGSGPAGARPADASAVVVADPDGGRHLIWQGARFPLTDARFVLSALGLTPEAGVPVAASWLAPLPLGPALGPIEVTGAGAAVPGLPSLRVGRFATVATADGTTRWYLAQAGGLQEVTEVQRSLVRTADRTPVALSPTDLTAPGVVIMPPMAYAGIQPPTRIPAYTTPSAKEQTVCAAYLGDTVGLTVDGTLPVAGARAVPAAARRPLAADAVLVEPGHGALIRALATPTAPAGTLMLVTDLGVRYACADDAAAQSLGYPRGTPIAVIPAGLLALLPQGPALDASAALRIFAHTAAG</sequence>
<evidence type="ECO:0000256" key="4">
    <source>
        <dbReference type="ARBA" id="ARBA00022692"/>
    </source>
</evidence>
<protein>
    <submittedName>
        <fullName evidence="11">Type VII secretion protein EccB</fullName>
    </submittedName>
</protein>
<keyword evidence="4 10" id="KW-0812">Transmembrane</keyword>
<comment type="caution">
    <text evidence="11">The sequence shown here is derived from an EMBL/GenBank/DDBJ whole genome shotgun (WGS) entry which is preliminary data.</text>
</comment>
<dbReference type="GO" id="GO:0005886">
    <property type="term" value="C:plasma membrane"/>
    <property type="evidence" value="ECO:0007669"/>
    <property type="project" value="UniProtKB-SubCell"/>
</dbReference>
<keyword evidence="6" id="KW-0378">Hydrolase</keyword>
<proteinExistence type="inferred from homology"/>
<evidence type="ECO:0000256" key="1">
    <source>
        <dbReference type="ARBA" id="ARBA00004162"/>
    </source>
</evidence>
<name>A0A841BIW4_9ACTN</name>
<dbReference type="PANTHER" id="PTHR40765:SF2">
    <property type="entry name" value="ESX-2 SECRETION SYSTEM ATPASE ECCB2"/>
    <property type="match status" value="1"/>
</dbReference>
<keyword evidence="3" id="KW-1003">Cell membrane</keyword>
<dbReference type="NCBIfam" id="TIGR03919">
    <property type="entry name" value="T7SS_EccB"/>
    <property type="match status" value="1"/>
</dbReference>
<evidence type="ECO:0000256" key="6">
    <source>
        <dbReference type="ARBA" id="ARBA00022801"/>
    </source>
</evidence>
<comment type="similarity">
    <text evidence="2">Belongs to the EccB family.</text>
</comment>
<evidence type="ECO:0000313" key="11">
    <source>
        <dbReference type="EMBL" id="MBB5867555.1"/>
    </source>
</evidence>
<keyword evidence="9 10" id="KW-0472">Membrane</keyword>
<dbReference type="GO" id="GO:0005524">
    <property type="term" value="F:ATP binding"/>
    <property type="evidence" value="ECO:0007669"/>
    <property type="project" value="UniProtKB-KW"/>
</dbReference>
<evidence type="ECO:0000313" key="12">
    <source>
        <dbReference type="Proteomes" id="UP000587527"/>
    </source>
</evidence>
<keyword evidence="7" id="KW-0067">ATP-binding</keyword>
<dbReference type="Proteomes" id="UP000587527">
    <property type="component" value="Unassembled WGS sequence"/>
</dbReference>
<dbReference type="RefSeq" id="WP_184832444.1">
    <property type="nucleotide sequence ID" value="NZ_JACHMN010000001.1"/>
</dbReference>
<keyword evidence="12" id="KW-1185">Reference proteome</keyword>
<organism evidence="11 12">
    <name type="scientific">Allocatelliglobosispora scoriae</name>
    <dbReference type="NCBI Taxonomy" id="643052"/>
    <lineage>
        <taxon>Bacteria</taxon>
        <taxon>Bacillati</taxon>
        <taxon>Actinomycetota</taxon>
        <taxon>Actinomycetes</taxon>
        <taxon>Micromonosporales</taxon>
        <taxon>Micromonosporaceae</taxon>
        <taxon>Allocatelliglobosispora</taxon>
    </lineage>
</organism>
<dbReference type="Pfam" id="PF05108">
    <property type="entry name" value="T7SS_ESX1_EccB"/>
    <property type="match status" value="1"/>
</dbReference>
<dbReference type="InterPro" id="IPR044857">
    <property type="entry name" value="T7SS_EccB_R1"/>
</dbReference>
<feature type="transmembrane region" description="Helical" evidence="10">
    <location>
        <begin position="40"/>
        <end position="62"/>
    </location>
</feature>
<dbReference type="GO" id="GO:0005576">
    <property type="term" value="C:extracellular region"/>
    <property type="evidence" value="ECO:0007669"/>
    <property type="project" value="TreeGrafter"/>
</dbReference>
<evidence type="ECO:0000256" key="10">
    <source>
        <dbReference type="SAM" id="Phobius"/>
    </source>
</evidence>
<dbReference type="PANTHER" id="PTHR40765">
    <property type="entry name" value="ESX-2 SECRETION SYSTEM ATPASE ECCB2"/>
    <property type="match status" value="1"/>
</dbReference>
<dbReference type="InterPro" id="IPR007795">
    <property type="entry name" value="T7SS_EccB"/>
</dbReference>
<dbReference type="AlphaFoldDB" id="A0A841BIW4"/>
<gene>
    <name evidence="11" type="ORF">F4553_000934</name>
</gene>
<evidence type="ECO:0000256" key="7">
    <source>
        <dbReference type="ARBA" id="ARBA00022840"/>
    </source>
</evidence>
<dbReference type="GO" id="GO:0016787">
    <property type="term" value="F:hydrolase activity"/>
    <property type="evidence" value="ECO:0007669"/>
    <property type="project" value="UniProtKB-KW"/>
</dbReference>